<evidence type="ECO:0000256" key="3">
    <source>
        <dbReference type="ARBA" id="ARBA00022598"/>
    </source>
</evidence>
<proteinExistence type="predicted"/>
<keyword evidence="6" id="KW-0692">RNA repair</keyword>
<dbReference type="Proteomes" id="UP001529256">
    <property type="component" value="Unassembled WGS sequence"/>
</dbReference>
<evidence type="ECO:0000313" key="10">
    <source>
        <dbReference type="EMBL" id="MDM8270207.1"/>
    </source>
</evidence>
<evidence type="ECO:0000256" key="5">
    <source>
        <dbReference type="ARBA" id="ARBA00022741"/>
    </source>
</evidence>
<dbReference type="PANTHER" id="PTHR43749:SF2">
    <property type="entry name" value="RNA-SPLICING LIGASE RTCB"/>
    <property type="match status" value="1"/>
</dbReference>
<reference evidence="10 11" key="1">
    <citation type="submission" date="2023-06" db="EMBL/GenBank/DDBJ databases">
        <title>Identification and characterization of horizontal gene transfer across gut microbiota members of farm animals based on homology search.</title>
        <authorList>
            <person name="Schwarzerova J."/>
            <person name="Nykrynova M."/>
            <person name="Jureckova K."/>
            <person name="Cejkova D."/>
            <person name="Rychlik I."/>
        </authorList>
    </citation>
    <scope>NUCLEOTIDE SEQUENCE [LARGE SCALE GENOMIC DNA]</scope>
    <source>
        <strain evidence="10 11">153_Feed</strain>
    </source>
</reference>
<dbReference type="EMBL" id="JAUDEA010000001">
    <property type="protein sequence ID" value="MDM8270207.1"/>
    <property type="molecule type" value="Genomic_DNA"/>
</dbReference>
<evidence type="ECO:0000256" key="9">
    <source>
        <dbReference type="ARBA" id="ARBA00047746"/>
    </source>
</evidence>
<name>A0ABT7V0S7_9ACTN</name>
<keyword evidence="5" id="KW-0547">Nucleotide-binding</keyword>
<comment type="caution">
    <text evidence="10">The sequence shown here is derived from an EMBL/GenBank/DDBJ whole genome shotgun (WGS) entry which is preliminary data.</text>
</comment>
<dbReference type="Pfam" id="PF01139">
    <property type="entry name" value="RtcB"/>
    <property type="match status" value="2"/>
</dbReference>
<keyword evidence="11" id="KW-1185">Reference proteome</keyword>
<evidence type="ECO:0000256" key="8">
    <source>
        <dbReference type="ARBA" id="ARBA00023211"/>
    </source>
</evidence>
<dbReference type="SUPFAM" id="SSF103365">
    <property type="entry name" value="Hypothetical protein PH1602"/>
    <property type="match status" value="1"/>
</dbReference>
<dbReference type="InterPro" id="IPR052915">
    <property type="entry name" value="RtcB-like"/>
</dbReference>
<protein>
    <recommendedName>
        <fullName evidence="2">3'-phosphate/5'-hydroxy nucleic acid ligase</fullName>
        <ecNumber evidence="2">6.5.1.8</ecNumber>
    </recommendedName>
</protein>
<accession>A0ABT7V0S7</accession>
<gene>
    <name evidence="10" type="ORF">QUW25_00680</name>
</gene>
<evidence type="ECO:0000256" key="1">
    <source>
        <dbReference type="ARBA" id="ARBA00001936"/>
    </source>
</evidence>
<evidence type="ECO:0000256" key="4">
    <source>
        <dbReference type="ARBA" id="ARBA00022723"/>
    </source>
</evidence>
<evidence type="ECO:0000256" key="7">
    <source>
        <dbReference type="ARBA" id="ARBA00023134"/>
    </source>
</evidence>
<reference evidence="10 11" key="3">
    <citation type="submission" date="2023-06" db="EMBL/GenBank/DDBJ databases">
        <authorList>
            <person name="Zeman M."/>
            <person name="Kubasova T."/>
            <person name="Jahodarova E."/>
            <person name="Nykrynova M."/>
            <person name="Rychlik I."/>
        </authorList>
    </citation>
    <scope>NUCLEOTIDE SEQUENCE [LARGE SCALE GENOMIC DNA]</scope>
    <source>
        <strain evidence="10 11">153_Feed</strain>
    </source>
</reference>
<evidence type="ECO:0000256" key="2">
    <source>
        <dbReference type="ARBA" id="ARBA00012726"/>
    </source>
</evidence>
<comment type="catalytic activity">
    <reaction evidence="9">
        <text>a 3'-end 3'-phospho-ribonucleotide-RNA + a 5'-end dephospho-ribonucleoside-RNA + GTP = a ribonucleotidyl-ribonucleotide-RNA + GMP + diphosphate</text>
        <dbReference type="Rhea" id="RHEA:68076"/>
        <dbReference type="Rhea" id="RHEA-COMP:10463"/>
        <dbReference type="Rhea" id="RHEA-COMP:13936"/>
        <dbReference type="Rhea" id="RHEA-COMP:17355"/>
        <dbReference type="ChEBI" id="CHEBI:33019"/>
        <dbReference type="ChEBI" id="CHEBI:37565"/>
        <dbReference type="ChEBI" id="CHEBI:58115"/>
        <dbReference type="ChEBI" id="CHEBI:83062"/>
        <dbReference type="ChEBI" id="CHEBI:138284"/>
        <dbReference type="ChEBI" id="CHEBI:173118"/>
        <dbReference type="EC" id="6.5.1.8"/>
    </reaction>
</comment>
<organism evidence="10 11">
    <name type="scientific">Thermophilibacter provencensis</name>
    <dbReference type="NCBI Taxonomy" id="1852386"/>
    <lineage>
        <taxon>Bacteria</taxon>
        <taxon>Bacillati</taxon>
        <taxon>Actinomycetota</taxon>
        <taxon>Coriobacteriia</taxon>
        <taxon>Coriobacteriales</taxon>
        <taxon>Atopobiaceae</taxon>
        <taxon>Thermophilibacter</taxon>
    </lineage>
</organism>
<dbReference type="PANTHER" id="PTHR43749">
    <property type="entry name" value="RNA-SPLICING LIGASE RTCB"/>
    <property type="match status" value="1"/>
</dbReference>
<keyword evidence="7" id="KW-0342">GTP-binding</keyword>
<keyword evidence="8" id="KW-0464">Manganese</keyword>
<dbReference type="RefSeq" id="WP_289510310.1">
    <property type="nucleotide sequence ID" value="NZ_JAUDEA010000001.1"/>
</dbReference>
<reference evidence="11" key="2">
    <citation type="submission" date="2023-06" db="EMBL/GenBank/DDBJ databases">
        <title>Identification and characterization of horizontal gene transfer across gut microbiota members of farm animals based on homology search.</title>
        <authorList>
            <person name="Zeman M."/>
            <person name="Kubasova T."/>
            <person name="Jahodarova E."/>
            <person name="Nykrynova M."/>
            <person name="Rychlik I."/>
        </authorList>
    </citation>
    <scope>NUCLEOTIDE SEQUENCE [LARGE SCALE GENOMIC DNA]</scope>
    <source>
        <strain evidence="11">153_Feed</strain>
    </source>
</reference>
<dbReference type="Gene3D" id="3.90.1860.10">
    <property type="entry name" value="tRNA-splicing ligase RtcB"/>
    <property type="match status" value="1"/>
</dbReference>
<dbReference type="InterPro" id="IPR001233">
    <property type="entry name" value="RtcB"/>
</dbReference>
<evidence type="ECO:0000256" key="6">
    <source>
        <dbReference type="ARBA" id="ARBA00022800"/>
    </source>
</evidence>
<keyword evidence="4" id="KW-0479">Metal-binding</keyword>
<sequence>MSFFDFPNKQESSARNGATMLAITGKFATAACYATQIEDAAIEQVRTLCDQEFALGSHIAIMPDAHPGIGCTIGTTMTIIDKAVPNLVGVDIGCGMYTVSLGHQDLDLPRIDEACHYVPSGWKIWDGRQERFPLTVLRCYRSLKDTKRLERSLGTLGGGNHFIEIDRASSGEQYLVVHSGSRNLGTQVATHYQSIAIDLNRGKGQLFKQRDDLIARYKAEGRRDEIKPALKELYGTFEAKPLTVPEELCWLYDEWLNDYLHDMELCQQFARRNRELIAQVVLERSGITPGESFHTTHNYIDTSERILRKGAIAAHKGERVLIPINMRDGSIIATGRGNPNWNWSAPHGAGRLLSRTEARQRLSMEDFKASMEGIYTTSVREETLDEAPMAYKSIDDIIGPIAESVDIEAVIKPIYNFKA</sequence>
<dbReference type="InterPro" id="IPR036025">
    <property type="entry name" value="RtcB-like_sf"/>
</dbReference>
<evidence type="ECO:0000313" key="11">
    <source>
        <dbReference type="Proteomes" id="UP001529256"/>
    </source>
</evidence>
<keyword evidence="3" id="KW-0436">Ligase</keyword>
<comment type="cofactor">
    <cofactor evidence="1">
        <name>Mn(2+)</name>
        <dbReference type="ChEBI" id="CHEBI:29035"/>
    </cofactor>
</comment>
<dbReference type="EC" id="6.5.1.8" evidence="2"/>